<keyword evidence="1" id="KW-0804">Transcription</keyword>
<dbReference type="PANTHER" id="PTHR12882:SF1">
    <property type="entry name" value="TRANSCRIPTION ELONGATION FACTOR SPT4"/>
    <property type="match status" value="1"/>
</dbReference>
<accession>A0A4Y2DPW2</accession>
<reference evidence="3 4" key="1">
    <citation type="journal article" date="2019" name="Sci. Rep.">
        <title>Orb-weaving spider Araneus ventricosus genome elucidates the spidroin gene catalogue.</title>
        <authorList>
            <person name="Kono N."/>
            <person name="Nakamura H."/>
            <person name="Ohtoshi R."/>
            <person name="Moran D.A.P."/>
            <person name="Shinohara A."/>
            <person name="Yoshida Y."/>
            <person name="Fujiwara M."/>
            <person name="Mori M."/>
            <person name="Tomita M."/>
            <person name="Arakawa K."/>
        </authorList>
    </citation>
    <scope>NUCLEOTIDE SEQUENCE [LARGE SCALE GENOMIC DNA]</scope>
</reference>
<dbReference type="PANTHER" id="PTHR12882">
    <property type="entry name" value="SUPPRESSOR OF TY 4"/>
    <property type="match status" value="1"/>
</dbReference>
<keyword evidence="3" id="KW-0251">Elongation factor</keyword>
<dbReference type="GO" id="GO:0032044">
    <property type="term" value="C:DSIF complex"/>
    <property type="evidence" value="ECO:0007669"/>
    <property type="project" value="TreeGrafter"/>
</dbReference>
<keyword evidence="4" id="KW-1185">Reference proteome</keyword>
<protein>
    <submittedName>
        <fullName evidence="3">Transcription elongation factor SPT4</fullName>
    </submittedName>
</protein>
<organism evidence="3 4">
    <name type="scientific">Araneus ventricosus</name>
    <name type="common">Orbweaver spider</name>
    <name type="synonym">Epeira ventricosa</name>
    <dbReference type="NCBI Taxonomy" id="182803"/>
    <lineage>
        <taxon>Eukaryota</taxon>
        <taxon>Metazoa</taxon>
        <taxon>Ecdysozoa</taxon>
        <taxon>Arthropoda</taxon>
        <taxon>Chelicerata</taxon>
        <taxon>Arachnida</taxon>
        <taxon>Araneae</taxon>
        <taxon>Araneomorphae</taxon>
        <taxon>Entelegynae</taxon>
        <taxon>Araneoidea</taxon>
        <taxon>Araneidae</taxon>
        <taxon>Araneus</taxon>
    </lineage>
</organism>
<dbReference type="InterPro" id="IPR009287">
    <property type="entry name" value="Spt4"/>
</dbReference>
<evidence type="ECO:0000313" key="4">
    <source>
        <dbReference type="Proteomes" id="UP000499080"/>
    </source>
</evidence>
<dbReference type="AlphaFoldDB" id="A0A4Y2DPW2"/>
<dbReference type="SMART" id="SM01389">
    <property type="entry name" value="Spt4"/>
    <property type="match status" value="1"/>
</dbReference>
<dbReference type="InterPro" id="IPR022800">
    <property type="entry name" value="Spt4/RpoE2_Znf"/>
</dbReference>
<dbReference type="EMBL" id="BGPR01000413">
    <property type="protein sequence ID" value="GBM18862.1"/>
    <property type="molecule type" value="Genomic_DNA"/>
</dbReference>
<keyword evidence="3" id="KW-0648">Protein biosynthesis</keyword>
<gene>
    <name evidence="3" type="primary">supt4h1</name>
    <name evidence="3" type="ORF">AVEN_137243_1</name>
</gene>
<evidence type="ECO:0000256" key="1">
    <source>
        <dbReference type="ARBA" id="ARBA00023163"/>
    </source>
</evidence>
<dbReference type="Gene3D" id="3.30.40.210">
    <property type="match status" value="1"/>
</dbReference>
<dbReference type="InterPro" id="IPR038510">
    <property type="entry name" value="Spt4_sf"/>
</dbReference>
<dbReference type="GO" id="GO:0140673">
    <property type="term" value="P:transcription elongation-coupled chromatin remodeling"/>
    <property type="evidence" value="ECO:0007669"/>
    <property type="project" value="InterPro"/>
</dbReference>
<dbReference type="OrthoDB" id="248751at2759"/>
<dbReference type="GO" id="GO:0006355">
    <property type="term" value="P:regulation of DNA-templated transcription"/>
    <property type="evidence" value="ECO:0007669"/>
    <property type="project" value="InterPro"/>
</dbReference>
<sequence>MSLESIPKELRNLRACLLCSMIKTFDQFEYDGCDNCEEYLNMKGNRDMVAECTSSTFDGPNELETAFFLLNLNGILLSEGMRVICGIKYVSPFSEPMRFAFIILCCNLVTIKRVPLHKSFVGAKFRNNIIMHSGFKFDLDGGIPASVKELRNFTGNVSLSLGSSLAISSTAL</sequence>
<dbReference type="CDD" id="cd07973">
    <property type="entry name" value="Spt4"/>
    <property type="match status" value="1"/>
</dbReference>
<proteinExistence type="predicted"/>
<feature type="domain" description="Spt4/RpoE2 zinc finger" evidence="2">
    <location>
        <begin position="13"/>
        <end position="78"/>
    </location>
</feature>
<evidence type="ECO:0000313" key="3">
    <source>
        <dbReference type="EMBL" id="GBM18862.1"/>
    </source>
</evidence>
<dbReference type="GO" id="GO:0003746">
    <property type="term" value="F:translation elongation factor activity"/>
    <property type="evidence" value="ECO:0007669"/>
    <property type="project" value="UniProtKB-KW"/>
</dbReference>
<evidence type="ECO:0000259" key="2">
    <source>
        <dbReference type="SMART" id="SM01389"/>
    </source>
</evidence>
<dbReference type="Proteomes" id="UP000499080">
    <property type="component" value="Unassembled WGS sequence"/>
</dbReference>
<dbReference type="GO" id="GO:0000993">
    <property type="term" value="F:RNA polymerase II complex binding"/>
    <property type="evidence" value="ECO:0007669"/>
    <property type="project" value="TreeGrafter"/>
</dbReference>
<dbReference type="Pfam" id="PF06093">
    <property type="entry name" value="Spt4"/>
    <property type="match status" value="1"/>
</dbReference>
<dbReference type="GO" id="GO:0008270">
    <property type="term" value="F:zinc ion binding"/>
    <property type="evidence" value="ECO:0007669"/>
    <property type="project" value="InterPro"/>
</dbReference>
<name>A0A4Y2DPW2_ARAVE</name>
<comment type="caution">
    <text evidence="3">The sequence shown here is derived from an EMBL/GenBank/DDBJ whole genome shotgun (WGS) entry which is preliminary data.</text>
</comment>